<organism evidence="1 2">
    <name type="scientific">Populus alba</name>
    <name type="common">White poplar</name>
    <dbReference type="NCBI Taxonomy" id="43335"/>
    <lineage>
        <taxon>Eukaryota</taxon>
        <taxon>Viridiplantae</taxon>
        <taxon>Streptophyta</taxon>
        <taxon>Embryophyta</taxon>
        <taxon>Tracheophyta</taxon>
        <taxon>Spermatophyta</taxon>
        <taxon>Magnoliopsida</taxon>
        <taxon>eudicotyledons</taxon>
        <taxon>Gunneridae</taxon>
        <taxon>Pentapetalae</taxon>
        <taxon>rosids</taxon>
        <taxon>fabids</taxon>
        <taxon>Malpighiales</taxon>
        <taxon>Salicaceae</taxon>
        <taxon>Saliceae</taxon>
        <taxon>Populus</taxon>
    </lineage>
</organism>
<gene>
    <name evidence="1" type="ORF">D5086_016720</name>
</gene>
<sequence>MEGEIKNLIKASLSVLASLIYCHFVSSKIPKGKLRLVSLLPIFYLFITLPLYFSYLFPNAIASLFISWLANFKLALFAFDHGPLSCDQSNSLLQFIPKALLPIKIKQNEKYPSSQTPQNSPKLALNLATKVLLLAVLVGVNDYKGRFHQKLVLALYCCMVYLLVDIIFGVFNATGHAILHMELEPPSNEPYLSTSLQDFWGRRWNLMVTNLLRHTVYKPVRSSLGSLLGQWAPLPAVAACFLVSGLMHELLFYRVTRASPSWEVTLFFVLQGVCLVVELAMKRWFGGRWQLHWAVSGPLTVGSERPPLTFPILCGFFLLGLFGWLAQIFGYAGINLSSATLGTAMLNLIPGLTFILAVAFRMEKLDWRSSSALVKSTGTIVSVAGAFIVCYYKGPPLLMAPSTSNLPHELLSQQQNWIIGGLLLAVDCVMASAWLIIQALILKKYPAGLIVVFFYCFTVTILSTIVCLFMERDPGAWSLKPTVRWIAVVYSGVFGSAFQVGVSTWCLHKTGPVFVAMFKPLGIVIAAAVSIICLRDTLYLGSLVGATVIVIGFYSVMWGKAKEEKVGVDDGVRSFESSSQKVPLLRSHAEET</sequence>
<comment type="caution">
    <text evidence="1">The sequence shown here is derived from an EMBL/GenBank/DDBJ whole genome shotgun (WGS) entry which is preliminary data.</text>
</comment>
<name>A0ACC4BUR6_POPAL</name>
<dbReference type="EMBL" id="RCHU02000008">
    <property type="protein sequence ID" value="KAL3582388.1"/>
    <property type="molecule type" value="Genomic_DNA"/>
</dbReference>
<protein>
    <submittedName>
        <fullName evidence="1">Uncharacterized protein</fullName>
    </submittedName>
</protein>
<dbReference type="Proteomes" id="UP000309997">
    <property type="component" value="Unassembled WGS sequence"/>
</dbReference>
<evidence type="ECO:0000313" key="1">
    <source>
        <dbReference type="EMBL" id="KAL3582388.1"/>
    </source>
</evidence>
<proteinExistence type="predicted"/>
<evidence type="ECO:0000313" key="2">
    <source>
        <dbReference type="Proteomes" id="UP000309997"/>
    </source>
</evidence>
<reference evidence="1 2" key="1">
    <citation type="journal article" date="2024" name="Plant Biotechnol. J.">
        <title>Genome and CRISPR/Cas9 system of a widespread forest tree (Populus alba) in the world.</title>
        <authorList>
            <person name="Liu Y.J."/>
            <person name="Jiang P.F."/>
            <person name="Han X.M."/>
            <person name="Li X.Y."/>
            <person name="Wang H.M."/>
            <person name="Wang Y.J."/>
            <person name="Wang X.X."/>
            <person name="Zeng Q.Y."/>
        </authorList>
    </citation>
    <scope>NUCLEOTIDE SEQUENCE [LARGE SCALE GENOMIC DNA]</scope>
    <source>
        <strain evidence="2">cv. PAL-ZL1</strain>
    </source>
</reference>
<accession>A0ACC4BUR6</accession>
<keyword evidence="2" id="KW-1185">Reference proteome</keyword>